<dbReference type="Gene3D" id="1.20.1600.10">
    <property type="entry name" value="Outer membrane efflux proteins (OEP)"/>
    <property type="match status" value="1"/>
</dbReference>
<dbReference type="GO" id="GO:0005886">
    <property type="term" value="C:plasma membrane"/>
    <property type="evidence" value="ECO:0007669"/>
    <property type="project" value="UniProtKB-SubCell"/>
</dbReference>
<dbReference type="Proteomes" id="UP000447355">
    <property type="component" value="Unassembled WGS sequence"/>
</dbReference>
<evidence type="ECO:0000313" key="4">
    <source>
        <dbReference type="Proteomes" id="UP000447355"/>
    </source>
</evidence>
<reference evidence="3" key="1">
    <citation type="submission" date="2019-12" db="EMBL/GenBank/DDBJ databases">
        <title>Novel species isolated from a subtropical stream in China.</title>
        <authorList>
            <person name="Lu H."/>
        </authorList>
    </citation>
    <scope>NUCLEOTIDE SEQUENCE [LARGE SCALE GENOMIC DNA]</scope>
    <source>
        <strain evidence="3">FT81W</strain>
    </source>
</reference>
<dbReference type="RefSeq" id="WP_161085153.1">
    <property type="nucleotide sequence ID" value="NZ_WWCX01000038.1"/>
</dbReference>
<evidence type="ECO:0000256" key="2">
    <source>
        <dbReference type="RuleBase" id="RU362097"/>
    </source>
</evidence>
<keyword evidence="2" id="KW-0564">Palmitate</keyword>
<dbReference type="AlphaFoldDB" id="A0A845GQ11"/>
<keyword evidence="2" id="KW-0449">Lipoprotein</keyword>
<gene>
    <name evidence="3" type="ORF">GTP90_19650</name>
</gene>
<dbReference type="Pfam" id="PF02321">
    <property type="entry name" value="OEP"/>
    <property type="match status" value="2"/>
</dbReference>
<dbReference type="Gene3D" id="2.20.200.10">
    <property type="entry name" value="Outer membrane efflux proteins (OEP)"/>
    <property type="match status" value="1"/>
</dbReference>
<comment type="subcellular location">
    <subcellularLocation>
        <location evidence="2">Cell membrane</location>
        <topology evidence="2">Lipid-anchor</topology>
    </subcellularLocation>
</comment>
<comment type="similarity">
    <text evidence="1 2">Belongs to the outer membrane factor (OMF) (TC 1.B.17) family.</text>
</comment>
<protein>
    <submittedName>
        <fullName evidence="3">Efflux transporter outer membrane subunit</fullName>
    </submittedName>
</protein>
<dbReference type="PANTHER" id="PTHR30203">
    <property type="entry name" value="OUTER MEMBRANE CATION EFFLUX PROTEIN"/>
    <property type="match status" value="1"/>
</dbReference>
<name>A0A845GQ11_9BURK</name>
<sequence>MKKKEMTKSLPLPRLAIGGMLLSLISACSVEQPWKRPELSVPVSFKEALAEGAGSWKPAEPSEDVKRGQWWTIFRDPLLDSLEHQAIAANQDVKAAAARLRQARALAQAADAARLLTLDAGFGATRQRASPASQSLSDDAKVPAQTLWRAQAAASYEVDLFGRVSSGIHAAQADADRSMALFHSVLLALQADVAQHYFHLRELDAQLSVYQQTVALREDALRLVERRFSEGDTGELDAARARNALESARADALGVARQRTAAEHSLAVLLGKAPAEFTFAAMPLEPVVVQVPAGLPSALLERRPDIAAAERTMSAANARVGLAKSAFFPKLDLTAAFGYESATLGNLFHWSSRTFLLGPLVGTAFSVPLFDGGRRDAALDSAQASLDEDVAQYRQQVLVAFREVEDSLADLHLLNIQTAAQTSAVTAAQRAGHLSQIQYDEGQVSYLEVIDAQRQILQARLQLNQLAGAQAAATVSLIRALGGGWDETVGQVATR</sequence>
<keyword evidence="2" id="KW-1134">Transmembrane beta strand</keyword>
<accession>A0A845GQ11</accession>
<evidence type="ECO:0000256" key="1">
    <source>
        <dbReference type="ARBA" id="ARBA00007613"/>
    </source>
</evidence>
<comment type="caution">
    <text evidence="3">The sequence shown here is derived from an EMBL/GenBank/DDBJ whole genome shotgun (WGS) entry which is preliminary data.</text>
</comment>
<dbReference type="NCBIfam" id="TIGR01845">
    <property type="entry name" value="outer_NodT"/>
    <property type="match status" value="1"/>
</dbReference>
<dbReference type="GO" id="GO:0015562">
    <property type="term" value="F:efflux transmembrane transporter activity"/>
    <property type="evidence" value="ECO:0007669"/>
    <property type="project" value="InterPro"/>
</dbReference>
<proteinExistence type="inferred from homology"/>
<evidence type="ECO:0000313" key="3">
    <source>
        <dbReference type="EMBL" id="MYM96081.1"/>
    </source>
</evidence>
<dbReference type="PANTHER" id="PTHR30203:SF33">
    <property type="entry name" value="BLR4455 PROTEIN"/>
    <property type="match status" value="1"/>
</dbReference>
<organism evidence="3 4">
    <name type="scientific">Duganella vulcania</name>
    <dbReference type="NCBI Taxonomy" id="2692166"/>
    <lineage>
        <taxon>Bacteria</taxon>
        <taxon>Pseudomonadati</taxon>
        <taxon>Pseudomonadota</taxon>
        <taxon>Betaproteobacteria</taxon>
        <taxon>Burkholderiales</taxon>
        <taxon>Oxalobacteraceae</taxon>
        <taxon>Telluria group</taxon>
        <taxon>Duganella</taxon>
    </lineage>
</organism>
<keyword evidence="2" id="KW-0812">Transmembrane</keyword>
<dbReference type="PROSITE" id="PS51257">
    <property type="entry name" value="PROKAR_LIPOPROTEIN"/>
    <property type="match status" value="1"/>
</dbReference>
<dbReference type="EMBL" id="WWCX01000038">
    <property type="protein sequence ID" value="MYM96081.1"/>
    <property type="molecule type" value="Genomic_DNA"/>
</dbReference>
<dbReference type="InterPro" id="IPR003423">
    <property type="entry name" value="OMP_efflux"/>
</dbReference>
<dbReference type="InterPro" id="IPR010131">
    <property type="entry name" value="MdtP/NodT-like"/>
</dbReference>
<dbReference type="SUPFAM" id="SSF56954">
    <property type="entry name" value="Outer membrane efflux proteins (OEP)"/>
    <property type="match status" value="1"/>
</dbReference>
<keyword evidence="2" id="KW-0472">Membrane</keyword>